<dbReference type="AlphaFoldDB" id="A0AAN9V149"/>
<proteinExistence type="predicted"/>
<dbReference type="Proteomes" id="UP001320420">
    <property type="component" value="Unassembled WGS sequence"/>
</dbReference>
<dbReference type="PANTHER" id="PTHR40616:SF1">
    <property type="entry name" value="LINALOOL DEHYDRATASE_ISOMERASE DOMAIN-CONTAINING PROTEIN"/>
    <property type="match status" value="1"/>
</dbReference>
<dbReference type="EMBL" id="JAKJXP020000004">
    <property type="protein sequence ID" value="KAK7757092.1"/>
    <property type="molecule type" value="Genomic_DNA"/>
</dbReference>
<sequence>PAGKDLSACVADMRLLCPPTTGPALCAAILASTASASASGGYLDSLSAGAQQMFTESMGWMDTFYDSKAGYLYDFSASTALRHETRSSVWYAFGLLARNRGDDVAEAEKIIANVISGQFKVESEEWSVIDR</sequence>
<feature type="non-terminal residue" evidence="1">
    <location>
        <position position="1"/>
    </location>
</feature>
<dbReference type="PANTHER" id="PTHR40616">
    <property type="entry name" value="LINALOOL DEHYDRATASE_ISOMERASE DOMAIN-CONTAINING PROTEIN"/>
    <property type="match status" value="1"/>
</dbReference>
<evidence type="ECO:0000313" key="2">
    <source>
        <dbReference type="Proteomes" id="UP001320420"/>
    </source>
</evidence>
<keyword evidence="2" id="KW-1185">Reference proteome</keyword>
<comment type="caution">
    <text evidence="1">The sequence shown here is derived from an EMBL/GenBank/DDBJ whole genome shotgun (WGS) entry which is preliminary data.</text>
</comment>
<organism evidence="1 2">
    <name type="scientific">Diatrype stigma</name>
    <dbReference type="NCBI Taxonomy" id="117547"/>
    <lineage>
        <taxon>Eukaryota</taxon>
        <taxon>Fungi</taxon>
        <taxon>Dikarya</taxon>
        <taxon>Ascomycota</taxon>
        <taxon>Pezizomycotina</taxon>
        <taxon>Sordariomycetes</taxon>
        <taxon>Xylariomycetidae</taxon>
        <taxon>Xylariales</taxon>
        <taxon>Diatrypaceae</taxon>
        <taxon>Diatrype</taxon>
    </lineage>
</organism>
<reference evidence="1 2" key="1">
    <citation type="submission" date="2024-02" db="EMBL/GenBank/DDBJ databases">
        <title>De novo assembly and annotation of 12 fungi associated with fruit tree decline syndrome in Ontario, Canada.</title>
        <authorList>
            <person name="Sulman M."/>
            <person name="Ellouze W."/>
            <person name="Ilyukhin E."/>
        </authorList>
    </citation>
    <scope>NUCLEOTIDE SEQUENCE [LARGE SCALE GENOMIC DNA]</scope>
    <source>
        <strain evidence="1 2">M11/M66-122</strain>
    </source>
</reference>
<accession>A0AAN9V149</accession>
<evidence type="ECO:0000313" key="1">
    <source>
        <dbReference type="EMBL" id="KAK7757092.1"/>
    </source>
</evidence>
<protein>
    <submittedName>
        <fullName evidence="1">Uncharacterized protein</fullName>
    </submittedName>
</protein>
<name>A0AAN9V149_9PEZI</name>
<gene>
    <name evidence="1" type="ORF">SLS62_001110</name>
</gene>